<keyword evidence="2" id="KW-1185">Reference proteome</keyword>
<dbReference type="AlphaFoldDB" id="A0A3M7QFH3"/>
<dbReference type="Proteomes" id="UP000276133">
    <property type="component" value="Unassembled WGS sequence"/>
</dbReference>
<organism evidence="1 2">
    <name type="scientific">Brachionus plicatilis</name>
    <name type="common">Marine rotifer</name>
    <name type="synonym">Brachionus muelleri</name>
    <dbReference type="NCBI Taxonomy" id="10195"/>
    <lineage>
        <taxon>Eukaryota</taxon>
        <taxon>Metazoa</taxon>
        <taxon>Spiralia</taxon>
        <taxon>Gnathifera</taxon>
        <taxon>Rotifera</taxon>
        <taxon>Eurotatoria</taxon>
        <taxon>Monogononta</taxon>
        <taxon>Pseudotrocha</taxon>
        <taxon>Ploima</taxon>
        <taxon>Brachionidae</taxon>
        <taxon>Brachionus</taxon>
    </lineage>
</organism>
<gene>
    <name evidence="1" type="ORF">BpHYR1_001392</name>
</gene>
<evidence type="ECO:0000313" key="1">
    <source>
        <dbReference type="EMBL" id="RNA10039.1"/>
    </source>
</evidence>
<reference evidence="1 2" key="1">
    <citation type="journal article" date="2018" name="Sci. Rep.">
        <title>Genomic signatures of local adaptation to the degree of environmental predictability in rotifers.</title>
        <authorList>
            <person name="Franch-Gras L."/>
            <person name="Hahn C."/>
            <person name="Garcia-Roger E.M."/>
            <person name="Carmona M.J."/>
            <person name="Serra M."/>
            <person name="Gomez A."/>
        </authorList>
    </citation>
    <scope>NUCLEOTIDE SEQUENCE [LARGE SCALE GENOMIC DNA]</scope>
    <source>
        <strain evidence="1">HYR1</strain>
    </source>
</reference>
<sequence length="111" mass="13482">MSFYRLPMRDIIIQKILKKYLCLKTENKFRNFVFKDLTFVSSEKISDFLQNLEFDFTNLYNIVLIAESFLHNKKKNYSFLTFYTFIDDKKRSIDNTAWLKNVEILIIYIPL</sequence>
<evidence type="ECO:0000313" key="2">
    <source>
        <dbReference type="Proteomes" id="UP000276133"/>
    </source>
</evidence>
<name>A0A3M7QFH3_BRAPC</name>
<accession>A0A3M7QFH3</accession>
<dbReference type="EMBL" id="REGN01006314">
    <property type="protein sequence ID" value="RNA10039.1"/>
    <property type="molecule type" value="Genomic_DNA"/>
</dbReference>
<comment type="caution">
    <text evidence="1">The sequence shown here is derived from an EMBL/GenBank/DDBJ whole genome shotgun (WGS) entry which is preliminary data.</text>
</comment>
<protein>
    <submittedName>
        <fullName evidence="1">Uncharacterized protein</fullName>
    </submittedName>
</protein>
<proteinExistence type="predicted"/>